<dbReference type="PANTHER" id="PTHR14950:SF62">
    <property type="entry name" value="DICER-LIKE PROTEIN 1"/>
    <property type="match status" value="1"/>
</dbReference>
<gene>
    <name evidence="16" type="primary">dcl1</name>
    <name evidence="16" type="ORF">LTR05_005201</name>
</gene>
<keyword evidence="17" id="KW-1185">Reference proteome</keyword>
<dbReference type="CDD" id="cd00593">
    <property type="entry name" value="RIBOc"/>
    <property type="match status" value="2"/>
</dbReference>
<evidence type="ECO:0000256" key="1">
    <source>
        <dbReference type="ARBA" id="ARBA00020797"/>
    </source>
</evidence>
<dbReference type="PROSITE" id="PS51327">
    <property type="entry name" value="DICER_DSRBF"/>
    <property type="match status" value="1"/>
</dbReference>
<dbReference type="PROSITE" id="PS51194">
    <property type="entry name" value="HELICASE_CTER"/>
    <property type="match status" value="1"/>
</dbReference>
<evidence type="ECO:0000256" key="4">
    <source>
        <dbReference type="ARBA" id="ARBA00022801"/>
    </source>
</evidence>
<dbReference type="Pfam" id="PF00271">
    <property type="entry name" value="Helicase_C"/>
    <property type="match status" value="1"/>
</dbReference>
<evidence type="ECO:0000256" key="7">
    <source>
        <dbReference type="ARBA" id="ARBA00022884"/>
    </source>
</evidence>
<dbReference type="InterPro" id="IPR005034">
    <property type="entry name" value="Dicer_dimerisation"/>
</dbReference>
<evidence type="ECO:0000256" key="11">
    <source>
        <dbReference type="SAM" id="MobiDB-lite"/>
    </source>
</evidence>
<comment type="similarity">
    <text evidence="10">Belongs to the helicase family. Dicer subfamily.</text>
</comment>
<sequence length="1522" mass="172050">MAEVASMSLPNPPLILILPKQQTLSSMQEITSSEADIASDAESAVSQLDTPSTEEKEDSDTLRNDTHRAVLDRHIKHQQEKERQKDVDADTVDKEQQEYSTTIEAESARIIDKVRDYQQELFERAKSENIIAVLDTGSGKTLIACLLIKHVLDQELLDRAEGRRQRIVFFLANSVHLVQQQARVLANNLIDKPAVLYGNSKNDLWKKSNWNSIREHNKLVVCTPAILDQCLMHAFLNMQDISLLVFDEAHHAKKDHPYSRLIRSYYLKCPHEHRPRIFGMTASAVDSKGDIAITAKNLEEILQAKIVTTDDGSLLSFAPKPTNVKWLYPRLRTFCTQTDLYSNLFMKVQFCEALKQGFVFASKATVELGPWCADRVWKYVIGCSAHESSRISSKFEKSQAYADLPDGERTQAMAALDEAFLLVRNYVHPLPQLTSEHLSSKVIRLCEELAQHFQNNPNTRAIVFVEERLKALVLHDCLSQLCIPHIRSGTLLGIAGTNFEAISMKHQEQMLQRFRAGLINLVFATSVADEGLDIPQCNLCVRFDLCKTTIQYMQSKGRARMKGSIFAHMVEDGDLKQSGEVDYQLDNEMYIKKWCSSLEPDRRLGQGTELTKLLSKDSAGQAMRTASGAMLDYSNALLILARFTASLRHTGALTSEIYEEEIDIHDTLFRYVVRLPANSECQVRGCRGDWKPNKQLAKRSAAFGCCYLLRNKGYLNDNLDSIFRKLKPENLNARLAVTVKKEAYDMQVKPTAWQSHLDVFPTELYATIWSFCPERKLKHQVAPIVMLTKAPLPAMPSFCAYLEDNVKTDVMLNCVPKVLQASQEQVNQLTTFTLRAVFSDVFNKVYAFEPEKMSYWLAPLAHNMSSDCRNIEDVADMPALKTAQGERQKWESGVSSKVWTNKFICDPLNGRFHYFTGDVAPEVKITDPVPDSVPHIAQKKRHNIIDFSNSLWTATKKRATEEHVYDYTQPVLHADLIGTRRNFLDQAASAKDIIPCLIAPETLQIARMSVEFAASCLLWPALIHRIEAYMIAIEAFTKLDLPGVSADLALEAFTKDADNDNQEQQVHTSGKRGMGKNYERLEFIGDSLLKMTTTMTVFNRTVCDEEGMHCRRMEILCNRNLFNVATAEDLQLYKYARTLAFDRTTWYPENLKLLQGRGARKDPIRMVHEPVSQDLGMKTIADMSEAIIGAVITATAHLSSQNNRFDLGIKAVTKLVRSADHDVNSWSDIAAQYSAPAWSLQTNDPIANDRAQAVAAKTGYQFRYPRLLRSALTHSSDMNSTVPDLQRLEFLGDAILDWVCISWLFNTNPTRNPQWLTEHKMAMVSNKFLAALAVTLDFDKFVFVTTAKLIADIQTYAIKVREGLARPDCPKSFWTEIESPPKALSDLVESYLGAVLVDSGFDYSEIENFFNKHVKHFFEDISEYDTFANRHPTTYLYNKLSHEYKCRDYGINDSGDPVNEGGIEVEIVAGVIVHGSVIAESRGTSARYARVRASKNALAKLDGLSRDEFRRKFGCNCALRDK</sequence>
<dbReference type="SMART" id="SM00487">
    <property type="entry name" value="DEXDc"/>
    <property type="match status" value="1"/>
</dbReference>
<dbReference type="InterPro" id="IPR014001">
    <property type="entry name" value="Helicase_ATP-bd"/>
</dbReference>
<evidence type="ECO:0000313" key="16">
    <source>
        <dbReference type="EMBL" id="KAK5085912.1"/>
    </source>
</evidence>
<accession>A0AAN7SZU3</accession>
<keyword evidence="2" id="KW-0930">Antiviral protein</keyword>
<dbReference type="SMART" id="SM00490">
    <property type="entry name" value="HELICc"/>
    <property type="match status" value="1"/>
</dbReference>
<dbReference type="CDD" id="cd18034">
    <property type="entry name" value="DEXHc_dicer"/>
    <property type="match status" value="1"/>
</dbReference>
<dbReference type="Gene3D" id="1.10.1520.10">
    <property type="entry name" value="Ribonuclease III domain"/>
    <property type="match status" value="2"/>
</dbReference>
<dbReference type="PANTHER" id="PTHR14950">
    <property type="entry name" value="DICER-RELATED"/>
    <property type="match status" value="1"/>
</dbReference>
<dbReference type="GO" id="GO:0005634">
    <property type="term" value="C:nucleus"/>
    <property type="evidence" value="ECO:0007669"/>
    <property type="project" value="TreeGrafter"/>
</dbReference>
<dbReference type="Pfam" id="PF00636">
    <property type="entry name" value="Ribonuclease_3"/>
    <property type="match status" value="2"/>
</dbReference>
<dbReference type="GO" id="GO:0030422">
    <property type="term" value="P:siRNA processing"/>
    <property type="evidence" value="ECO:0007669"/>
    <property type="project" value="TreeGrafter"/>
</dbReference>
<evidence type="ECO:0000259" key="15">
    <source>
        <dbReference type="PROSITE" id="PS51327"/>
    </source>
</evidence>
<dbReference type="InterPro" id="IPR027417">
    <property type="entry name" value="P-loop_NTPase"/>
</dbReference>
<dbReference type="Proteomes" id="UP001309876">
    <property type="component" value="Unassembled WGS sequence"/>
</dbReference>
<comment type="function">
    <text evidence="9">Dicer-like endonuclease involved in cleaving double-stranded RNA in the RNA interference (RNAi) pathway. Produces 21 to 25 bp dsRNAs (siRNAs) which target the selective destruction of homologous RNAs leading to sequence-specific suppression of gene expression, called post-transcriptional gene silencing (PTGS). Part of a broad host defense response against viral infection and transposons.</text>
</comment>
<dbReference type="InterPro" id="IPR001650">
    <property type="entry name" value="Helicase_C-like"/>
</dbReference>
<evidence type="ECO:0000256" key="5">
    <source>
        <dbReference type="ARBA" id="ARBA00022806"/>
    </source>
</evidence>
<protein>
    <recommendedName>
        <fullName evidence="1">Dicer-like protein 1</fullName>
    </recommendedName>
</protein>
<dbReference type="Pfam" id="PF03368">
    <property type="entry name" value="Dicer_dimer"/>
    <property type="match status" value="1"/>
</dbReference>
<dbReference type="SMART" id="SM00535">
    <property type="entry name" value="RIBOc"/>
    <property type="match status" value="2"/>
</dbReference>
<dbReference type="EMBL" id="JAVRRJ010000004">
    <property type="protein sequence ID" value="KAK5085912.1"/>
    <property type="molecule type" value="Genomic_DNA"/>
</dbReference>
<feature type="region of interest" description="Disordered" evidence="11">
    <location>
        <begin position="26"/>
        <end position="99"/>
    </location>
</feature>
<dbReference type="GO" id="GO:0004386">
    <property type="term" value="F:helicase activity"/>
    <property type="evidence" value="ECO:0007669"/>
    <property type="project" value="UniProtKB-KW"/>
</dbReference>
<keyword evidence="8" id="KW-0051">Antiviral defense</keyword>
<evidence type="ECO:0000256" key="10">
    <source>
        <dbReference type="PROSITE-ProRule" id="PRU00657"/>
    </source>
</evidence>
<evidence type="ECO:0000313" key="17">
    <source>
        <dbReference type="Proteomes" id="UP001309876"/>
    </source>
</evidence>
<name>A0AAN7SZU3_9EURO</name>
<dbReference type="InterPro" id="IPR056755">
    <property type="entry name" value="DSRM_2"/>
</dbReference>
<evidence type="ECO:0000256" key="9">
    <source>
        <dbReference type="ARBA" id="ARBA00025403"/>
    </source>
</evidence>
<evidence type="ECO:0000256" key="8">
    <source>
        <dbReference type="ARBA" id="ARBA00023118"/>
    </source>
</evidence>
<organism evidence="16 17">
    <name type="scientific">Lithohypha guttulata</name>
    <dbReference type="NCBI Taxonomy" id="1690604"/>
    <lineage>
        <taxon>Eukaryota</taxon>
        <taxon>Fungi</taxon>
        <taxon>Dikarya</taxon>
        <taxon>Ascomycota</taxon>
        <taxon>Pezizomycotina</taxon>
        <taxon>Eurotiomycetes</taxon>
        <taxon>Chaetothyriomycetidae</taxon>
        <taxon>Chaetothyriales</taxon>
        <taxon>Trichomeriaceae</taxon>
        <taxon>Lithohypha</taxon>
    </lineage>
</organism>
<evidence type="ECO:0000256" key="6">
    <source>
        <dbReference type="ARBA" id="ARBA00022840"/>
    </source>
</evidence>
<evidence type="ECO:0000259" key="14">
    <source>
        <dbReference type="PROSITE" id="PS51194"/>
    </source>
</evidence>
<comment type="caution">
    <text evidence="16">The sequence shown here is derived from an EMBL/GenBank/DDBJ whole genome shotgun (WGS) entry which is preliminary data.</text>
</comment>
<evidence type="ECO:0000259" key="12">
    <source>
        <dbReference type="PROSITE" id="PS50142"/>
    </source>
</evidence>
<keyword evidence="5" id="KW-0347">Helicase</keyword>
<dbReference type="Pfam" id="PF24995">
    <property type="entry name" value="DSRM_2"/>
    <property type="match status" value="1"/>
</dbReference>
<keyword evidence="3" id="KW-0547">Nucleotide-binding</keyword>
<feature type="domain" description="Dicer dsRNA-binding fold" evidence="15">
    <location>
        <begin position="636"/>
        <end position="729"/>
    </location>
</feature>
<dbReference type="InterPro" id="IPR011545">
    <property type="entry name" value="DEAD/DEAH_box_helicase_dom"/>
</dbReference>
<feature type="domain" description="RNase III" evidence="12">
    <location>
        <begin position="1047"/>
        <end position="1196"/>
    </location>
</feature>
<feature type="compositionally biased region" description="Basic and acidic residues" evidence="11">
    <location>
        <begin position="59"/>
        <end position="97"/>
    </location>
</feature>
<reference evidence="16 17" key="1">
    <citation type="submission" date="2023-08" db="EMBL/GenBank/DDBJ databases">
        <title>Black Yeasts Isolated from many extreme environments.</title>
        <authorList>
            <person name="Coleine C."/>
            <person name="Stajich J.E."/>
            <person name="Selbmann L."/>
        </authorList>
    </citation>
    <scope>NUCLEOTIDE SEQUENCE [LARGE SCALE GENOMIC DNA]</scope>
    <source>
        <strain evidence="16 17">CCFEE 5910</strain>
    </source>
</reference>
<keyword evidence="6" id="KW-0067">ATP-binding</keyword>
<dbReference type="InterPro" id="IPR036389">
    <property type="entry name" value="RNase_III_sf"/>
</dbReference>
<dbReference type="GO" id="GO:0004525">
    <property type="term" value="F:ribonuclease III activity"/>
    <property type="evidence" value="ECO:0007669"/>
    <property type="project" value="InterPro"/>
</dbReference>
<evidence type="ECO:0000259" key="13">
    <source>
        <dbReference type="PROSITE" id="PS51192"/>
    </source>
</evidence>
<evidence type="ECO:0000256" key="2">
    <source>
        <dbReference type="ARBA" id="ARBA00022721"/>
    </source>
</evidence>
<feature type="domain" description="Helicase ATP-binding" evidence="13">
    <location>
        <begin position="121"/>
        <end position="302"/>
    </location>
</feature>
<dbReference type="Gene3D" id="3.40.50.300">
    <property type="entry name" value="P-loop containing nucleotide triphosphate hydrolases"/>
    <property type="match status" value="2"/>
</dbReference>
<dbReference type="PROSITE" id="PS51192">
    <property type="entry name" value="HELICASE_ATP_BIND_1"/>
    <property type="match status" value="1"/>
</dbReference>
<dbReference type="GO" id="GO:0051607">
    <property type="term" value="P:defense response to virus"/>
    <property type="evidence" value="ECO:0007669"/>
    <property type="project" value="UniProtKB-KW"/>
</dbReference>
<dbReference type="GO" id="GO:0005524">
    <property type="term" value="F:ATP binding"/>
    <property type="evidence" value="ECO:0007669"/>
    <property type="project" value="UniProtKB-KW"/>
</dbReference>
<dbReference type="GO" id="GO:0003723">
    <property type="term" value="F:RNA binding"/>
    <property type="evidence" value="ECO:0007669"/>
    <property type="project" value="UniProtKB-UniRule"/>
</dbReference>
<proteinExistence type="inferred from homology"/>
<dbReference type="InterPro" id="IPR038248">
    <property type="entry name" value="Dicer_dimer_sf"/>
</dbReference>
<dbReference type="SUPFAM" id="SSF69065">
    <property type="entry name" value="RNase III domain-like"/>
    <property type="match status" value="2"/>
</dbReference>
<dbReference type="GO" id="GO:0005737">
    <property type="term" value="C:cytoplasm"/>
    <property type="evidence" value="ECO:0007669"/>
    <property type="project" value="TreeGrafter"/>
</dbReference>
<dbReference type="Gene3D" id="3.30.160.380">
    <property type="entry name" value="Dicer dimerisation domain"/>
    <property type="match status" value="1"/>
</dbReference>
<feature type="domain" description="RNase III" evidence="12">
    <location>
        <begin position="1251"/>
        <end position="1400"/>
    </location>
</feature>
<evidence type="ECO:0000256" key="3">
    <source>
        <dbReference type="ARBA" id="ARBA00022741"/>
    </source>
</evidence>
<dbReference type="PROSITE" id="PS00517">
    <property type="entry name" value="RNASE_3_1"/>
    <property type="match status" value="1"/>
</dbReference>
<keyword evidence="7 10" id="KW-0694">RNA-binding</keyword>
<dbReference type="InterPro" id="IPR000999">
    <property type="entry name" value="RNase_III_dom"/>
</dbReference>
<keyword evidence="4" id="KW-0378">Hydrolase</keyword>
<dbReference type="SUPFAM" id="SSF52540">
    <property type="entry name" value="P-loop containing nucleoside triphosphate hydrolases"/>
    <property type="match status" value="1"/>
</dbReference>
<dbReference type="GO" id="GO:0050688">
    <property type="term" value="P:regulation of defense response to virus"/>
    <property type="evidence" value="ECO:0007669"/>
    <property type="project" value="UniProtKB-KW"/>
</dbReference>
<dbReference type="PROSITE" id="PS50142">
    <property type="entry name" value="RNASE_3_2"/>
    <property type="match status" value="2"/>
</dbReference>
<dbReference type="Pfam" id="PF00270">
    <property type="entry name" value="DEAD"/>
    <property type="match status" value="1"/>
</dbReference>
<feature type="domain" description="Helicase C-terminal" evidence="14">
    <location>
        <begin position="437"/>
        <end position="605"/>
    </location>
</feature>
<feature type="compositionally biased region" description="Low complexity" evidence="11">
    <location>
        <begin position="32"/>
        <end position="44"/>
    </location>
</feature>